<reference evidence="1 2" key="1">
    <citation type="journal article" date="2019" name="Commun. Biol.">
        <title>The bagworm genome reveals a unique fibroin gene that provides high tensile strength.</title>
        <authorList>
            <person name="Kono N."/>
            <person name="Nakamura H."/>
            <person name="Ohtoshi R."/>
            <person name="Tomita M."/>
            <person name="Numata K."/>
            <person name="Arakawa K."/>
        </authorList>
    </citation>
    <scope>NUCLEOTIDE SEQUENCE [LARGE SCALE GENOMIC DNA]</scope>
</reference>
<dbReference type="OrthoDB" id="6434680at2759"/>
<dbReference type="EMBL" id="BGZK01005250">
    <property type="protein sequence ID" value="GBP13231.1"/>
    <property type="molecule type" value="Genomic_DNA"/>
</dbReference>
<dbReference type="Proteomes" id="UP000299102">
    <property type="component" value="Unassembled WGS sequence"/>
</dbReference>
<protein>
    <submittedName>
        <fullName evidence="1">Uncharacterized protein</fullName>
    </submittedName>
</protein>
<dbReference type="PANTHER" id="PTHR22955:SF77">
    <property type="entry name" value="ASPARTIC PUTATIVE DOMAIN-CONTAINING PROTEIN-RELATED"/>
    <property type="match status" value="1"/>
</dbReference>
<dbReference type="PANTHER" id="PTHR22955">
    <property type="entry name" value="RETROTRANSPOSON"/>
    <property type="match status" value="1"/>
</dbReference>
<keyword evidence="2" id="KW-1185">Reference proteome</keyword>
<dbReference type="AlphaFoldDB" id="A0A4C1TIU8"/>
<proteinExistence type="predicted"/>
<comment type="caution">
    <text evidence="1">The sequence shown here is derived from an EMBL/GenBank/DDBJ whole genome shotgun (WGS) entry which is preliminary data.</text>
</comment>
<accession>A0A4C1TIU8</accession>
<organism evidence="1 2">
    <name type="scientific">Eumeta variegata</name>
    <name type="common">Bagworm moth</name>
    <name type="synonym">Eumeta japonica</name>
    <dbReference type="NCBI Taxonomy" id="151549"/>
    <lineage>
        <taxon>Eukaryota</taxon>
        <taxon>Metazoa</taxon>
        <taxon>Ecdysozoa</taxon>
        <taxon>Arthropoda</taxon>
        <taxon>Hexapoda</taxon>
        <taxon>Insecta</taxon>
        <taxon>Pterygota</taxon>
        <taxon>Neoptera</taxon>
        <taxon>Endopterygota</taxon>
        <taxon>Lepidoptera</taxon>
        <taxon>Glossata</taxon>
        <taxon>Ditrysia</taxon>
        <taxon>Tineoidea</taxon>
        <taxon>Psychidae</taxon>
        <taxon>Oiketicinae</taxon>
        <taxon>Eumeta</taxon>
    </lineage>
</organism>
<name>A0A4C1TIU8_EUMVA</name>
<evidence type="ECO:0000313" key="2">
    <source>
        <dbReference type="Proteomes" id="UP000299102"/>
    </source>
</evidence>
<gene>
    <name evidence="1" type="ORF">EVAR_65811_1</name>
</gene>
<sequence length="108" mass="12355">MDPKNFKAFVMFRVGEILESTNLNQWNWVPSKLNPADLATKIGPSNDALWLNGPTFLKCDSNTWPIRPDLGDADKEEVRNIVLVIDKTTSLAINVEYFSNWKRLYIAL</sequence>
<evidence type="ECO:0000313" key="1">
    <source>
        <dbReference type="EMBL" id="GBP13231.1"/>
    </source>
</evidence>